<dbReference type="AlphaFoldDB" id="A0AAI9X455"/>
<dbReference type="Pfam" id="PF23397">
    <property type="entry name" value="DUF7104"/>
    <property type="match status" value="2"/>
</dbReference>
<reference evidence="1" key="2">
    <citation type="journal article" date="2016" name="Fungal Biol.">
        <title>Ochratoxin A production by Penicillium thymicola.</title>
        <authorList>
            <person name="Nguyen H.D.T."/>
            <person name="McMullin D.R."/>
            <person name="Ponomareva E."/>
            <person name="Riley R."/>
            <person name="Pomraning K.R."/>
            <person name="Baker S.E."/>
            <person name="Seifert K.A."/>
        </authorList>
    </citation>
    <scope>NUCLEOTIDE SEQUENCE</scope>
    <source>
        <strain evidence="1">DAOM 180753</strain>
    </source>
</reference>
<comment type="caution">
    <text evidence="1">The sequence shown here is derived from an EMBL/GenBank/DDBJ whole genome shotgun (WGS) entry which is preliminary data.</text>
</comment>
<accession>A0AAI9X455</accession>
<protein>
    <submittedName>
        <fullName evidence="1">Uncharacterized protein</fullName>
    </submittedName>
</protein>
<evidence type="ECO:0000313" key="2">
    <source>
        <dbReference type="Proteomes" id="UP001227192"/>
    </source>
</evidence>
<dbReference type="Gene3D" id="1.20.5.340">
    <property type="match status" value="1"/>
</dbReference>
<gene>
    <name evidence="1" type="ORF">VN97_g10634</name>
</gene>
<proteinExistence type="predicted"/>
<sequence>MTILPDKRGADVPITEDVVKEPARNYWIADKVMMVLLHRLGADIPITDDVIKTATENENCGDRLMAMLLRQRAAVLAAQDVDETASLFR</sequence>
<dbReference type="InterPro" id="IPR055530">
    <property type="entry name" value="DUF7104"/>
</dbReference>
<name>A0AAI9X455_PENTH</name>
<dbReference type="EMBL" id="LACB01000509">
    <property type="protein sequence ID" value="KAJ9482788.1"/>
    <property type="molecule type" value="Genomic_DNA"/>
</dbReference>
<keyword evidence="2" id="KW-1185">Reference proteome</keyword>
<organism evidence="1 2">
    <name type="scientific">Penicillium thymicola</name>
    <dbReference type="NCBI Taxonomy" id="293382"/>
    <lineage>
        <taxon>Eukaryota</taxon>
        <taxon>Fungi</taxon>
        <taxon>Dikarya</taxon>
        <taxon>Ascomycota</taxon>
        <taxon>Pezizomycotina</taxon>
        <taxon>Eurotiomycetes</taxon>
        <taxon>Eurotiomycetidae</taxon>
        <taxon>Eurotiales</taxon>
        <taxon>Aspergillaceae</taxon>
        <taxon>Penicillium</taxon>
    </lineage>
</organism>
<evidence type="ECO:0000313" key="1">
    <source>
        <dbReference type="EMBL" id="KAJ9482788.1"/>
    </source>
</evidence>
<reference evidence="1" key="1">
    <citation type="submission" date="2015-06" db="EMBL/GenBank/DDBJ databases">
        <authorList>
            <person name="Nguyen H."/>
        </authorList>
    </citation>
    <scope>NUCLEOTIDE SEQUENCE</scope>
    <source>
        <strain evidence="1">DAOM 180753</strain>
    </source>
</reference>
<dbReference type="Proteomes" id="UP001227192">
    <property type="component" value="Unassembled WGS sequence"/>
</dbReference>